<sequence>MAARLQRSRRKTRDLRTAAREREKIVTAAVRDYIAAWAAIVELQRRRDADIDALHRQIAEVTERANERIGDHEVIQARAAAQIHAQGHTDDDIADLLEITPRHARRLLAAARAGERSEQDQPDEPSTGVGRVAPVREQVTEVADGTGRAPRAVESGGGEEHRSGASGEGEVDRGHSGR</sequence>
<proteinExistence type="predicted"/>
<dbReference type="AlphaFoldDB" id="A0A6G9Z9M3"/>
<evidence type="ECO:0000256" key="1">
    <source>
        <dbReference type="SAM" id="MobiDB-lite"/>
    </source>
</evidence>
<name>A0A6G9Z9M3_9NOCA</name>
<reference evidence="2 3" key="1">
    <citation type="journal article" date="2019" name="ACS Chem. Biol.">
        <title>Identification and Mobilization of a Cryptic Antibiotic Biosynthesis Gene Locus from a Human-Pathogenic Nocardia Isolate.</title>
        <authorList>
            <person name="Herisse M."/>
            <person name="Ishida K."/>
            <person name="Porter J.L."/>
            <person name="Howden B."/>
            <person name="Hertweck C."/>
            <person name="Stinear T.P."/>
            <person name="Pidot S.J."/>
        </authorList>
    </citation>
    <scope>NUCLEOTIDE SEQUENCE [LARGE SCALE GENOMIC DNA]</scope>
    <source>
        <strain evidence="2 3">AUSMDU00012715</strain>
    </source>
</reference>
<evidence type="ECO:0000313" key="2">
    <source>
        <dbReference type="EMBL" id="QIS22164.1"/>
    </source>
</evidence>
<gene>
    <name evidence="2" type="ORF">F6W96_31285</name>
</gene>
<evidence type="ECO:0000313" key="3">
    <source>
        <dbReference type="Proteomes" id="UP000500953"/>
    </source>
</evidence>
<dbReference type="EMBL" id="CP046173">
    <property type="protein sequence ID" value="QIS22164.1"/>
    <property type="molecule type" value="Genomic_DNA"/>
</dbReference>
<organism evidence="2 3">
    <name type="scientific">Nocardia terpenica</name>
    <dbReference type="NCBI Taxonomy" id="455432"/>
    <lineage>
        <taxon>Bacteria</taxon>
        <taxon>Bacillati</taxon>
        <taxon>Actinomycetota</taxon>
        <taxon>Actinomycetes</taxon>
        <taxon>Mycobacteriales</taxon>
        <taxon>Nocardiaceae</taxon>
        <taxon>Nocardia</taxon>
    </lineage>
</organism>
<dbReference type="Proteomes" id="UP000500953">
    <property type="component" value="Chromosome"/>
</dbReference>
<feature type="region of interest" description="Disordered" evidence="1">
    <location>
        <begin position="111"/>
        <end position="178"/>
    </location>
</feature>
<accession>A0A6G9Z9M3</accession>
<protein>
    <submittedName>
        <fullName evidence="2">Uncharacterized protein</fullName>
    </submittedName>
</protein>
<dbReference type="RefSeq" id="WP_167489606.1">
    <property type="nucleotide sequence ID" value="NZ_CP046173.1"/>
</dbReference>